<dbReference type="GO" id="GO:0022857">
    <property type="term" value="F:transmembrane transporter activity"/>
    <property type="evidence" value="ECO:0007669"/>
    <property type="project" value="UniProtKB-UniRule"/>
</dbReference>
<dbReference type="AlphaFoldDB" id="A0A1W6CYN6"/>
<feature type="region of interest" description="Disordered" evidence="10">
    <location>
        <begin position="202"/>
        <end position="222"/>
    </location>
</feature>
<comment type="function">
    <text evidence="9">Part of the tripartite ATP-independent periplasmic (TRAP) transport system.</text>
</comment>
<name>A0A1W6CYN6_9RHOB</name>
<dbReference type="EMBL" id="CP020612">
    <property type="protein sequence ID" value="ARJ69972.1"/>
    <property type="molecule type" value="Genomic_DNA"/>
</dbReference>
<keyword evidence="3" id="KW-1003">Cell membrane</keyword>
<comment type="subcellular location">
    <subcellularLocation>
        <location evidence="1 9">Cell inner membrane</location>
        <topology evidence="1 9">Multi-pass membrane protein</topology>
    </subcellularLocation>
</comment>
<evidence type="ECO:0000313" key="13">
    <source>
        <dbReference type="Proteomes" id="UP000193017"/>
    </source>
</evidence>
<proteinExistence type="inferred from homology"/>
<keyword evidence="6 9" id="KW-1133">Transmembrane helix</keyword>
<dbReference type="KEGG" id="pcon:B0A89_10355"/>
<dbReference type="Pfam" id="PF04290">
    <property type="entry name" value="DctQ"/>
    <property type="match status" value="1"/>
</dbReference>
<dbReference type="InterPro" id="IPR007387">
    <property type="entry name" value="TRAP_DctQ"/>
</dbReference>
<comment type="similarity">
    <text evidence="8 9">Belongs to the TRAP transporter small permease family.</text>
</comment>
<gene>
    <name evidence="12" type="ORF">B0A89_10355</name>
</gene>
<dbReference type="PANTHER" id="PTHR35011:SF4">
    <property type="entry name" value="SLL1102 PROTEIN"/>
    <property type="match status" value="1"/>
</dbReference>
<dbReference type="OrthoDB" id="9794346at2"/>
<evidence type="ECO:0000259" key="11">
    <source>
        <dbReference type="Pfam" id="PF04290"/>
    </source>
</evidence>
<feature type="transmembrane region" description="Helical" evidence="9">
    <location>
        <begin position="21"/>
        <end position="43"/>
    </location>
</feature>
<feature type="domain" description="Tripartite ATP-independent periplasmic transporters DctQ component" evidence="11">
    <location>
        <begin position="31"/>
        <end position="161"/>
    </location>
</feature>
<dbReference type="Proteomes" id="UP000193017">
    <property type="component" value="Chromosome"/>
</dbReference>
<keyword evidence="2 9" id="KW-0813">Transport</keyword>
<evidence type="ECO:0000256" key="6">
    <source>
        <dbReference type="ARBA" id="ARBA00022989"/>
    </source>
</evidence>
<comment type="subunit">
    <text evidence="9">The complex comprises the extracytoplasmic solute receptor protein and the two transmembrane proteins.</text>
</comment>
<evidence type="ECO:0000256" key="1">
    <source>
        <dbReference type="ARBA" id="ARBA00004429"/>
    </source>
</evidence>
<dbReference type="InterPro" id="IPR055348">
    <property type="entry name" value="DctQ"/>
</dbReference>
<accession>A0A1W6CYN6</accession>
<evidence type="ECO:0000256" key="10">
    <source>
        <dbReference type="SAM" id="MobiDB-lite"/>
    </source>
</evidence>
<keyword evidence="13" id="KW-1185">Reference proteome</keyword>
<evidence type="ECO:0000256" key="9">
    <source>
        <dbReference type="RuleBase" id="RU369079"/>
    </source>
</evidence>
<evidence type="ECO:0000256" key="4">
    <source>
        <dbReference type="ARBA" id="ARBA00022519"/>
    </source>
</evidence>
<evidence type="ECO:0000256" key="5">
    <source>
        <dbReference type="ARBA" id="ARBA00022692"/>
    </source>
</evidence>
<organism evidence="12 13">
    <name type="scientific">Paracoccus contaminans</name>
    <dbReference type="NCBI Taxonomy" id="1945662"/>
    <lineage>
        <taxon>Bacteria</taxon>
        <taxon>Pseudomonadati</taxon>
        <taxon>Pseudomonadota</taxon>
        <taxon>Alphaproteobacteria</taxon>
        <taxon>Rhodobacterales</taxon>
        <taxon>Paracoccaceae</taxon>
        <taxon>Paracoccus</taxon>
    </lineage>
</organism>
<sequence>MGGLLGLSRGIDRVNTVIGRSVSWLILVAVLVSAGNAISRKVWSLSSNAWLELQWYLYGAAFLLAAAYTLLENEHIRIDILYGGRSRRTQHVIDLAGHLLFLMPFVTLMIWLMVPWLARSYHSGERSMNAGGLVLWPAKALLLAGFILLFLQGISEIIKKIAVMRGIIPDTQAQLSPHGEAAIDERLLAEVGFADPDHPATDEMMDHPLAHQRNHTDRSIRP</sequence>
<protein>
    <recommendedName>
        <fullName evidence="9">TRAP transporter small permease protein</fullName>
    </recommendedName>
</protein>
<keyword evidence="4 9" id="KW-0997">Cell inner membrane</keyword>
<feature type="transmembrane region" description="Helical" evidence="9">
    <location>
        <begin position="134"/>
        <end position="151"/>
    </location>
</feature>
<evidence type="ECO:0000256" key="3">
    <source>
        <dbReference type="ARBA" id="ARBA00022475"/>
    </source>
</evidence>
<reference evidence="12 13" key="1">
    <citation type="submission" date="2017-03" db="EMBL/GenBank/DDBJ databases">
        <title>Genome sequence of Paracoccus contaminans isolated from a water microcosm.</title>
        <authorList>
            <person name="Aurass P."/>
            <person name="Karste S."/>
            <person name="Trost E."/>
            <person name="Glaeser S.P."/>
            <person name="Kaempfer P."/>
            <person name="Flieger A."/>
        </authorList>
    </citation>
    <scope>NUCLEOTIDE SEQUENCE [LARGE SCALE GENOMIC DNA]</scope>
    <source>
        <strain evidence="13">RKI 16-01929T\LMG 29738T\CCM 8701T\CIP 111112T</strain>
    </source>
</reference>
<feature type="transmembrane region" description="Helical" evidence="9">
    <location>
        <begin position="55"/>
        <end position="71"/>
    </location>
</feature>
<evidence type="ECO:0000256" key="8">
    <source>
        <dbReference type="ARBA" id="ARBA00038436"/>
    </source>
</evidence>
<keyword evidence="7 9" id="KW-0472">Membrane</keyword>
<dbReference type="PANTHER" id="PTHR35011">
    <property type="entry name" value="2,3-DIKETO-L-GULONATE TRAP TRANSPORTER SMALL PERMEASE PROTEIN YIAM"/>
    <property type="match status" value="1"/>
</dbReference>
<dbReference type="RefSeq" id="WP_085378090.1">
    <property type="nucleotide sequence ID" value="NZ_CP020612.1"/>
</dbReference>
<dbReference type="GO" id="GO:0005886">
    <property type="term" value="C:plasma membrane"/>
    <property type="evidence" value="ECO:0007669"/>
    <property type="project" value="UniProtKB-SubCell"/>
</dbReference>
<evidence type="ECO:0000256" key="2">
    <source>
        <dbReference type="ARBA" id="ARBA00022448"/>
    </source>
</evidence>
<dbReference type="STRING" id="1945662.B0A89_10355"/>
<feature type="transmembrane region" description="Helical" evidence="9">
    <location>
        <begin position="92"/>
        <end position="114"/>
    </location>
</feature>
<evidence type="ECO:0000256" key="7">
    <source>
        <dbReference type="ARBA" id="ARBA00023136"/>
    </source>
</evidence>
<evidence type="ECO:0000313" key="12">
    <source>
        <dbReference type="EMBL" id="ARJ69972.1"/>
    </source>
</evidence>
<keyword evidence="5 9" id="KW-0812">Transmembrane</keyword>